<comment type="similarity">
    <text evidence="2">Belongs to the ABC transporter superfamily.</text>
</comment>
<dbReference type="SUPFAM" id="SSF52540">
    <property type="entry name" value="P-loop containing nucleoside triphosphate hydrolases"/>
    <property type="match status" value="2"/>
</dbReference>
<dbReference type="OrthoDB" id="9802264at2"/>
<dbReference type="InterPro" id="IPR027417">
    <property type="entry name" value="P-loop_NTPase"/>
</dbReference>
<dbReference type="Gene3D" id="3.40.50.300">
    <property type="entry name" value="P-loop containing nucleotide triphosphate hydrolases"/>
    <property type="match status" value="2"/>
</dbReference>
<dbReference type="InterPro" id="IPR003593">
    <property type="entry name" value="AAA+_ATPase"/>
</dbReference>
<comment type="caution">
    <text evidence="9">The sequence shown here is derived from an EMBL/GenBank/DDBJ whole genome shotgun (WGS) entry which is preliminary data.</text>
</comment>
<dbReference type="GO" id="GO:0015833">
    <property type="term" value="P:peptide transport"/>
    <property type="evidence" value="ECO:0007669"/>
    <property type="project" value="InterPro"/>
</dbReference>
<dbReference type="GO" id="GO:0005886">
    <property type="term" value="C:plasma membrane"/>
    <property type="evidence" value="ECO:0007669"/>
    <property type="project" value="UniProtKB-SubCell"/>
</dbReference>
<comment type="function">
    <text evidence="7">Probably part of a binding-protein-dependent transport system y4tOPQRS for a peptide. Probably responsible for energy coupling to the transport system.</text>
</comment>
<dbReference type="GO" id="GO:0055085">
    <property type="term" value="P:transmembrane transport"/>
    <property type="evidence" value="ECO:0007669"/>
    <property type="project" value="UniProtKB-ARBA"/>
</dbReference>
<proteinExistence type="inferred from homology"/>
<dbReference type="PANTHER" id="PTHR43776">
    <property type="entry name" value="TRANSPORT ATP-BINDING PROTEIN"/>
    <property type="match status" value="1"/>
</dbReference>
<dbReference type="GO" id="GO:0016887">
    <property type="term" value="F:ATP hydrolysis activity"/>
    <property type="evidence" value="ECO:0007669"/>
    <property type="project" value="InterPro"/>
</dbReference>
<evidence type="ECO:0000256" key="6">
    <source>
        <dbReference type="ARBA" id="ARBA00022970"/>
    </source>
</evidence>
<dbReference type="PANTHER" id="PTHR43776:SF7">
    <property type="entry name" value="D,D-DIPEPTIDE TRANSPORT ATP-BINDING PROTEIN DDPF-RELATED"/>
    <property type="match status" value="1"/>
</dbReference>
<feature type="domain" description="ABC transporter" evidence="8">
    <location>
        <begin position="282"/>
        <end position="524"/>
    </location>
</feature>
<dbReference type="PROSITE" id="PS50893">
    <property type="entry name" value="ABC_TRANSPORTER_2"/>
    <property type="match status" value="2"/>
</dbReference>
<evidence type="ECO:0000256" key="7">
    <source>
        <dbReference type="ARBA" id="ARBA00053953"/>
    </source>
</evidence>
<evidence type="ECO:0000256" key="2">
    <source>
        <dbReference type="ARBA" id="ARBA00005417"/>
    </source>
</evidence>
<evidence type="ECO:0000313" key="9">
    <source>
        <dbReference type="EMBL" id="KOF14378.1"/>
    </source>
</evidence>
<evidence type="ECO:0000256" key="4">
    <source>
        <dbReference type="ARBA" id="ARBA00022741"/>
    </source>
</evidence>
<dbReference type="InterPro" id="IPR050319">
    <property type="entry name" value="ABC_transp_ATP-bind"/>
</dbReference>
<comment type="subcellular location">
    <subcellularLocation>
        <location evidence="1">Cell inner membrane</location>
        <topology evidence="1">Peripheral membrane protein</topology>
    </subcellularLocation>
</comment>
<reference evidence="10" key="1">
    <citation type="submission" date="2015-07" db="EMBL/GenBank/DDBJ databases">
        <title>Whole genome sequence of an Ensifer adhaerens strain isolated from a cave pool in the Wind Cave National Park.</title>
        <authorList>
            <person name="Eng W.W.H."/>
            <person name="Gan H.M."/>
            <person name="Barton H.A."/>
            <person name="Savka M.A."/>
        </authorList>
    </citation>
    <scope>NUCLEOTIDE SEQUENCE [LARGE SCALE GENOMIC DNA]</scope>
    <source>
        <strain evidence="10">SD006</strain>
    </source>
</reference>
<name>A0A0L8BIG7_ENSAD</name>
<keyword evidence="6" id="KW-0029">Amino-acid transport</keyword>
<feature type="domain" description="ABC transporter" evidence="8">
    <location>
        <begin position="5"/>
        <end position="256"/>
    </location>
</feature>
<dbReference type="Pfam" id="PF00005">
    <property type="entry name" value="ABC_tran"/>
    <property type="match status" value="2"/>
</dbReference>
<dbReference type="Proteomes" id="UP000037425">
    <property type="component" value="Unassembled WGS sequence"/>
</dbReference>
<evidence type="ECO:0000256" key="1">
    <source>
        <dbReference type="ARBA" id="ARBA00004417"/>
    </source>
</evidence>
<dbReference type="FunFam" id="3.40.50.300:FF:000016">
    <property type="entry name" value="Oligopeptide ABC transporter ATP-binding component"/>
    <property type="match status" value="1"/>
</dbReference>
<dbReference type="InterPro" id="IPR013563">
    <property type="entry name" value="Oligopep_ABC_C"/>
</dbReference>
<dbReference type="NCBIfam" id="NF008453">
    <property type="entry name" value="PRK11308.1"/>
    <property type="match status" value="2"/>
</dbReference>
<evidence type="ECO:0000313" key="10">
    <source>
        <dbReference type="Proteomes" id="UP000037425"/>
    </source>
</evidence>
<sequence length="555" mass="61088">MQNMLEVQGLFVPLPLGSDRKYALENVSLSLPHGQLTCIVGESGSGKSTLARAVMGLLPLQRLGVSEGSIVLDGEDITHASTRRMRELRGNAMSMIFQEPMSAMNPVMRVGVQTDEVLRYHGVKSKTERRSRVLAAFADVNLPHPEETYQKYPHQLSGGQRQRVMIAMALLLGPKLLIADEPTTALDVTTQMKILRLLKQQQQQKNMSMLFVTHDFGVVAEIADTVIVMRHGRVVEHGSTAAVLAAPRHEYTRSLLRDLKDQEKSQPFSGMGKPVLTATGLCKSYPVRKGFSLRPQQRVALADFNLEIRPGETIAVVGESGSGKSTAARCLCRLIEPNDGNVTIANENFLELSGKSLRRFRSRVQMIFQDPYASLNPRTSVGAIISEPAVAHGVPRVEASENARRLLKTVGLDSGAANRLPHEFSGGQRQRIGIARALSLQPDILIADEAVSALDVSTQAQIIKLLQDLRSKFKIAIIFITHDLRVARKIADKIVVMKAGEIVEFGDAQELFDRPKHPYTRELLASVPGREWWARQGAGAAERAVQQPAERNISC</sequence>
<keyword evidence="5" id="KW-0067">ATP-binding</keyword>
<dbReference type="NCBIfam" id="NF010167">
    <property type="entry name" value="PRK13648.1"/>
    <property type="match status" value="2"/>
</dbReference>
<evidence type="ECO:0000256" key="3">
    <source>
        <dbReference type="ARBA" id="ARBA00022448"/>
    </source>
</evidence>
<keyword evidence="3" id="KW-0813">Transport</keyword>
<dbReference type="InterPro" id="IPR017871">
    <property type="entry name" value="ABC_transporter-like_CS"/>
</dbReference>
<evidence type="ECO:0000256" key="5">
    <source>
        <dbReference type="ARBA" id="ARBA00022840"/>
    </source>
</evidence>
<dbReference type="SMART" id="SM00382">
    <property type="entry name" value="AAA"/>
    <property type="match status" value="2"/>
</dbReference>
<dbReference type="GO" id="GO:0005524">
    <property type="term" value="F:ATP binding"/>
    <property type="evidence" value="ECO:0007669"/>
    <property type="project" value="UniProtKB-KW"/>
</dbReference>
<dbReference type="PROSITE" id="PS00211">
    <property type="entry name" value="ABC_TRANSPORTER_1"/>
    <property type="match status" value="2"/>
</dbReference>
<dbReference type="GO" id="GO:0006865">
    <property type="term" value="P:amino acid transport"/>
    <property type="evidence" value="ECO:0007669"/>
    <property type="project" value="UniProtKB-KW"/>
</dbReference>
<dbReference type="AlphaFoldDB" id="A0A0L8BIG7"/>
<dbReference type="EMBL" id="LGAP01000027">
    <property type="protein sequence ID" value="KOF14378.1"/>
    <property type="molecule type" value="Genomic_DNA"/>
</dbReference>
<dbReference type="NCBIfam" id="NF007739">
    <property type="entry name" value="PRK10419.1"/>
    <property type="match status" value="2"/>
</dbReference>
<accession>A0A0L8BIG7</accession>
<protein>
    <recommendedName>
        <fullName evidence="8">ABC transporter domain-containing protein</fullName>
    </recommendedName>
</protein>
<dbReference type="CDD" id="cd03257">
    <property type="entry name" value="ABC_NikE_OppD_transporters"/>
    <property type="match status" value="2"/>
</dbReference>
<evidence type="ECO:0000259" key="8">
    <source>
        <dbReference type="PROSITE" id="PS50893"/>
    </source>
</evidence>
<dbReference type="PATRIC" id="fig|106592.7.peg.4285"/>
<keyword evidence="4" id="KW-0547">Nucleotide-binding</keyword>
<organism evidence="9 10">
    <name type="scientific">Ensifer adhaerens</name>
    <name type="common">Sinorhizobium morelense</name>
    <dbReference type="NCBI Taxonomy" id="106592"/>
    <lineage>
        <taxon>Bacteria</taxon>
        <taxon>Pseudomonadati</taxon>
        <taxon>Pseudomonadota</taxon>
        <taxon>Alphaproteobacteria</taxon>
        <taxon>Hyphomicrobiales</taxon>
        <taxon>Rhizobiaceae</taxon>
        <taxon>Sinorhizobium/Ensifer group</taxon>
        <taxon>Ensifer</taxon>
    </lineage>
</organism>
<dbReference type="InterPro" id="IPR003439">
    <property type="entry name" value="ABC_transporter-like_ATP-bd"/>
</dbReference>
<gene>
    <name evidence="9" type="ORF">AC244_27465</name>
</gene>
<dbReference type="Pfam" id="PF08352">
    <property type="entry name" value="oligo_HPY"/>
    <property type="match status" value="1"/>
</dbReference>